<dbReference type="EMBL" id="GBEZ01009025">
    <property type="protein sequence ID" value="JAC76543.1"/>
    <property type="molecule type" value="Transcribed_RNA"/>
</dbReference>
<keyword evidence="12" id="KW-0732">Signal</keyword>
<sequence>MDLWNRINPCQIVPLVIFVLSVRGTVRFAGSTDSTERREPHVLFAVFPSSVASHQHTERVRTIRETWGKDEQVVFVYVAVGNVSGFAEEWIFPGPGRLNSEEAWRWFLSQALKTRWDWLMRVDDVAVVLPANLRHLLRSINRTTPMLIGSRLRLPGTDMAYMSGGPGWVVSRPAVAAYLEQWCPPSNRWFRTGNYDITMHSCMVKHHGVAAVSPREDDGGHKFSMYGPARSFLGPYDRWFANYKAAADETPFTGASCCATYPISFHYVEWPEQRNIYGLMTDKGAWAAMSAEERLKRWNSGKICAYSSRIPSKNHSVWGMLFHKMRLHSEAR</sequence>
<evidence type="ECO:0000256" key="4">
    <source>
        <dbReference type="ARBA" id="ARBA00012557"/>
    </source>
</evidence>
<reference evidence="14" key="1">
    <citation type="submission" date="2014-05" db="EMBL/GenBank/DDBJ databases">
        <title>The transcriptome of the halophilic microalga Tetraselmis sp. GSL018 isolated from the Great Salt Lake, Utah.</title>
        <authorList>
            <person name="Jinkerson R.E."/>
            <person name="D'Adamo S."/>
            <person name="Posewitz M.C."/>
        </authorList>
    </citation>
    <scope>NUCLEOTIDE SEQUENCE</scope>
    <source>
        <strain evidence="14">GSL018</strain>
    </source>
</reference>
<dbReference type="GO" id="GO:0016263">
    <property type="term" value="F:glycoprotein-N-acetylgalactosamine 3-beta-galactosyltransferase activity"/>
    <property type="evidence" value="ECO:0007669"/>
    <property type="project" value="UniProtKB-EC"/>
</dbReference>
<dbReference type="Pfam" id="PF02434">
    <property type="entry name" value="Fringe"/>
    <property type="match status" value="1"/>
</dbReference>
<evidence type="ECO:0000256" key="9">
    <source>
        <dbReference type="ARBA" id="ARBA00022968"/>
    </source>
</evidence>
<comment type="pathway">
    <text evidence="2">Protein modification; protein glycosylation.</text>
</comment>
<evidence type="ECO:0000256" key="10">
    <source>
        <dbReference type="ARBA" id="ARBA00022989"/>
    </source>
</evidence>
<evidence type="ECO:0000256" key="6">
    <source>
        <dbReference type="ARBA" id="ARBA00022679"/>
    </source>
</evidence>
<evidence type="ECO:0000259" key="13">
    <source>
        <dbReference type="Pfam" id="PF02434"/>
    </source>
</evidence>
<dbReference type="PANTHER" id="PTHR23033">
    <property type="entry name" value="BETA1,3-GALACTOSYLTRANSFERASE"/>
    <property type="match status" value="1"/>
</dbReference>
<feature type="signal peptide" evidence="12">
    <location>
        <begin position="1"/>
        <end position="24"/>
    </location>
</feature>
<evidence type="ECO:0000256" key="3">
    <source>
        <dbReference type="ARBA" id="ARBA00006462"/>
    </source>
</evidence>
<evidence type="ECO:0000256" key="7">
    <source>
        <dbReference type="ARBA" id="ARBA00022692"/>
    </source>
</evidence>
<evidence type="ECO:0000256" key="12">
    <source>
        <dbReference type="SAM" id="SignalP"/>
    </source>
</evidence>
<dbReference type="InterPro" id="IPR003378">
    <property type="entry name" value="Fringe-like_glycosylTrfase"/>
</dbReference>
<keyword evidence="10" id="KW-1133">Transmembrane helix</keyword>
<dbReference type="GO" id="GO:0016020">
    <property type="term" value="C:membrane"/>
    <property type="evidence" value="ECO:0007669"/>
    <property type="project" value="UniProtKB-SubCell"/>
</dbReference>
<gene>
    <name evidence="14" type="primary">C1GALT1</name>
    <name evidence="14" type="ORF">TSPGSL018_19881</name>
</gene>
<name>A0A061RX65_9CHLO</name>
<accession>A0A061RX65</accession>
<keyword evidence="7" id="KW-0812">Transmembrane</keyword>
<keyword evidence="9" id="KW-0735">Signal-anchor</keyword>
<dbReference type="EC" id="2.4.1.122" evidence="4"/>
<evidence type="ECO:0000256" key="1">
    <source>
        <dbReference type="ARBA" id="ARBA00004606"/>
    </source>
</evidence>
<organism evidence="14">
    <name type="scientific">Tetraselmis sp. GSL018</name>
    <dbReference type="NCBI Taxonomy" id="582737"/>
    <lineage>
        <taxon>Eukaryota</taxon>
        <taxon>Viridiplantae</taxon>
        <taxon>Chlorophyta</taxon>
        <taxon>core chlorophytes</taxon>
        <taxon>Chlorodendrophyceae</taxon>
        <taxon>Chlorodendrales</taxon>
        <taxon>Chlorodendraceae</taxon>
        <taxon>Tetraselmis</taxon>
    </lineage>
</organism>
<evidence type="ECO:0000256" key="5">
    <source>
        <dbReference type="ARBA" id="ARBA00022676"/>
    </source>
</evidence>
<comment type="subcellular location">
    <subcellularLocation>
        <location evidence="1">Membrane</location>
        <topology evidence="1">Single-pass type II membrane protein</topology>
    </subcellularLocation>
</comment>
<dbReference type="InterPro" id="IPR026050">
    <property type="entry name" value="C1GALT1/C1GALT1_chp1"/>
</dbReference>
<dbReference type="Gene3D" id="3.90.550.50">
    <property type="match status" value="1"/>
</dbReference>
<comment type="similarity">
    <text evidence="3">Belongs to the glycosyltransferase 31 family. Beta3-Gal-T subfamily.</text>
</comment>
<evidence type="ECO:0000313" key="14">
    <source>
        <dbReference type="EMBL" id="JAC76543.1"/>
    </source>
</evidence>
<feature type="chain" id="PRO_5030002210" description="N-acetylgalactosaminide beta-1,3-galactosyltransferase" evidence="12">
    <location>
        <begin position="25"/>
        <end position="332"/>
    </location>
</feature>
<keyword evidence="11" id="KW-0472">Membrane</keyword>
<feature type="domain" description="Fringe-like glycosyltransferase" evidence="13">
    <location>
        <begin position="53"/>
        <end position="177"/>
    </location>
</feature>
<keyword evidence="6 14" id="KW-0808">Transferase</keyword>
<keyword evidence="5 14" id="KW-0328">Glycosyltransferase</keyword>
<proteinExistence type="inferred from homology"/>
<dbReference type="PANTHER" id="PTHR23033:SF14">
    <property type="entry name" value="GLYCOPROTEIN-N-ACETYLGALACTOSAMINE 3-BETA-GALACTOSYLTRANSFERASE 1-RELATED"/>
    <property type="match status" value="1"/>
</dbReference>
<keyword evidence="8" id="KW-0547">Nucleotide-binding</keyword>
<dbReference type="AlphaFoldDB" id="A0A061RX65"/>
<protein>
    <recommendedName>
        <fullName evidence="4">N-acetylgalactosaminide beta-1,3-galactosyltransferase</fullName>
        <ecNumber evidence="4">2.4.1.122</ecNumber>
    </recommendedName>
</protein>
<evidence type="ECO:0000256" key="11">
    <source>
        <dbReference type="ARBA" id="ARBA00023136"/>
    </source>
</evidence>
<evidence type="ECO:0000256" key="8">
    <source>
        <dbReference type="ARBA" id="ARBA00022741"/>
    </source>
</evidence>
<evidence type="ECO:0000256" key="2">
    <source>
        <dbReference type="ARBA" id="ARBA00004922"/>
    </source>
</evidence>
<dbReference type="GO" id="GO:0000166">
    <property type="term" value="F:nucleotide binding"/>
    <property type="evidence" value="ECO:0007669"/>
    <property type="project" value="UniProtKB-KW"/>
</dbReference>